<evidence type="ECO:0000259" key="1">
    <source>
        <dbReference type="Pfam" id="PF06985"/>
    </source>
</evidence>
<dbReference type="EMBL" id="CP069037">
    <property type="protein sequence ID" value="QRD03187.1"/>
    <property type="molecule type" value="Genomic_DNA"/>
</dbReference>
<name>A0A7U2I7Q1_PHANO</name>
<dbReference type="AlphaFoldDB" id="A0A7U2I7Q1"/>
<dbReference type="Proteomes" id="UP000663193">
    <property type="component" value="Chromosome 15"/>
</dbReference>
<dbReference type="PANTHER" id="PTHR33112">
    <property type="entry name" value="DOMAIN PROTEIN, PUTATIVE-RELATED"/>
    <property type="match status" value="1"/>
</dbReference>
<dbReference type="InterPro" id="IPR010730">
    <property type="entry name" value="HET"/>
</dbReference>
<dbReference type="PANTHER" id="PTHR33112:SF9">
    <property type="entry name" value="HETEROKARYON INCOMPATIBILITY DOMAIN-CONTAINING PROTEIN"/>
    <property type="match status" value="1"/>
</dbReference>
<dbReference type="VEuPathDB" id="FungiDB:JI435_099610"/>
<organism evidence="2 3">
    <name type="scientific">Phaeosphaeria nodorum (strain SN15 / ATCC MYA-4574 / FGSC 10173)</name>
    <name type="common">Glume blotch fungus</name>
    <name type="synonym">Parastagonospora nodorum</name>
    <dbReference type="NCBI Taxonomy" id="321614"/>
    <lineage>
        <taxon>Eukaryota</taxon>
        <taxon>Fungi</taxon>
        <taxon>Dikarya</taxon>
        <taxon>Ascomycota</taxon>
        <taxon>Pezizomycotina</taxon>
        <taxon>Dothideomycetes</taxon>
        <taxon>Pleosporomycetidae</taxon>
        <taxon>Pleosporales</taxon>
        <taxon>Pleosporineae</taxon>
        <taxon>Phaeosphaeriaceae</taxon>
        <taxon>Parastagonospora</taxon>
    </lineage>
</organism>
<keyword evidence="3" id="KW-1185">Reference proteome</keyword>
<dbReference type="OMA" id="ESRNCVV"/>
<dbReference type="Pfam" id="PF06985">
    <property type="entry name" value="HET"/>
    <property type="match status" value="1"/>
</dbReference>
<dbReference type="KEGG" id="pno:SNOG_09961"/>
<evidence type="ECO:0000313" key="2">
    <source>
        <dbReference type="EMBL" id="QRD03187.1"/>
    </source>
</evidence>
<protein>
    <recommendedName>
        <fullName evidence="1">Heterokaryon incompatibility domain-containing protein</fullName>
    </recommendedName>
</protein>
<dbReference type="OrthoDB" id="2958217at2759"/>
<dbReference type="RefSeq" id="XP_001800245.1">
    <property type="nucleotide sequence ID" value="XM_001800193.1"/>
</dbReference>
<gene>
    <name evidence="2" type="ORF">JI435_099610</name>
</gene>
<feature type="domain" description="Heterokaryon incompatibility" evidence="1">
    <location>
        <begin position="138"/>
        <end position="277"/>
    </location>
</feature>
<accession>A0A7U2I7Q1</accession>
<proteinExistence type="predicted"/>
<sequence>MPLSSTPQDIFEPSSYYELCADCRAVRLYFELREGGILQTNGQNGRRMRVMNVTDFNHANQVFELFDESTELSIFRRVQTLPNTKEGFRWMKEWLDNCVSRHDMCATKHSRLIPTRLIALNGVLRIVTPKSTSIVGSYAALSHCWGKTPSMKANTGNIKSLHRIIPWHELPQSFKDAVEVTRRLSIDYLWIDALCILQDSRADWKSEASRMGDYYQNAHLTISALDAPDGHSGFLQSARSLSTVQLRDGSCWRLRGPTWDQAMQASPLARRGWVFQERIQSKRIIHFAKNELLWECMTCRAEEGRVGYHDASKIKTSLAGHIPFHASAAELRQWYGIVGQYSSLNLTFDEDIFAAISGIAQEFQKATGLTYVGGIWLEHFPYGLLWYCDEVRIDGISLVAPSWSWASRRGPIKMIYTLPTTTPGKSHVAMATHEGDHDNINVQANLLDIQYEPDYDPLRPCRNIRMRVEAYCTMTHCLRSCDSRPPYTNPDLRRELDIYDQSHRQIGTGHLDYDMQLEDDSKECMAIILMQQDIGDRDDLPWWTREHVDDDAKIMYFMLVEKVLVNGMAVYKRIGIGQTVDAVNRRVFDTRWVQDIKKDEFIL</sequence>
<reference evidence="3" key="1">
    <citation type="journal article" date="2021" name="BMC Genomics">
        <title>Chromosome-level genome assembly and manually-curated proteome of model necrotroph Parastagonospora nodorum Sn15 reveals a genome-wide trove of candidate effector homologs, and redundancy of virulence-related functions within an accessory chromosome.</title>
        <authorList>
            <person name="Bertazzoni S."/>
            <person name="Jones D.A.B."/>
            <person name="Phan H.T."/>
            <person name="Tan K.-C."/>
            <person name="Hane J.K."/>
        </authorList>
    </citation>
    <scope>NUCLEOTIDE SEQUENCE [LARGE SCALE GENOMIC DNA]</scope>
    <source>
        <strain evidence="3">SN15 / ATCC MYA-4574 / FGSC 10173)</strain>
    </source>
</reference>
<evidence type="ECO:0000313" key="3">
    <source>
        <dbReference type="Proteomes" id="UP000663193"/>
    </source>
</evidence>